<dbReference type="AlphaFoldDB" id="A0A8T2JH59"/>
<evidence type="ECO:0000313" key="2">
    <source>
        <dbReference type="Proteomes" id="UP000812440"/>
    </source>
</evidence>
<evidence type="ECO:0000313" key="1">
    <source>
        <dbReference type="EMBL" id="KAG8441931.1"/>
    </source>
</evidence>
<dbReference type="Proteomes" id="UP000812440">
    <property type="component" value="Chromosome 6"/>
</dbReference>
<accession>A0A8T2JH59</accession>
<proteinExistence type="predicted"/>
<keyword evidence="2" id="KW-1185">Reference proteome</keyword>
<comment type="caution">
    <text evidence="1">The sequence shown here is derived from an EMBL/GenBank/DDBJ whole genome shotgun (WGS) entry which is preliminary data.</text>
</comment>
<dbReference type="EMBL" id="JAACNH010000005">
    <property type="protein sequence ID" value="KAG8441931.1"/>
    <property type="molecule type" value="Genomic_DNA"/>
</dbReference>
<protein>
    <submittedName>
        <fullName evidence="1">Uncharacterized protein</fullName>
    </submittedName>
</protein>
<gene>
    <name evidence="1" type="ORF">GDO86_010928</name>
</gene>
<sequence>MLLCEAHLHPLCYADSPLHQLTVFNTCILCCNISLAEEGKHAAIASWKIFQVLMFLWLERIIMSMGLWLNCVLSCSENVRTNAVKPHQFICKT</sequence>
<name>A0A8T2JH59_9PIPI</name>
<organism evidence="1 2">
    <name type="scientific">Hymenochirus boettgeri</name>
    <name type="common">Congo dwarf clawed frog</name>
    <dbReference type="NCBI Taxonomy" id="247094"/>
    <lineage>
        <taxon>Eukaryota</taxon>
        <taxon>Metazoa</taxon>
        <taxon>Chordata</taxon>
        <taxon>Craniata</taxon>
        <taxon>Vertebrata</taxon>
        <taxon>Euteleostomi</taxon>
        <taxon>Amphibia</taxon>
        <taxon>Batrachia</taxon>
        <taxon>Anura</taxon>
        <taxon>Pipoidea</taxon>
        <taxon>Pipidae</taxon>
        <taxon>Pipinae</taxon>
        <taxon>Hymenochirus</taxon>
    </lineage>
</organism>
<reference evidence="1" key="1">
    <citation type="thesis" date="2020" institute="ProQuest LLC" country="789 East Eisenhower Parkway, Ann Arbor, MI, USA">
        <title>Comparative Genomics and Chromosome Evolution.</title>
        <authorList>
            <person name="Mudd A.B."/>
        </authorList>
    </citation>
    <scope>NUCLEOTIDE SEQUENCE</scope>
    <source>
        <strain evidence="1">Female2</strain>
        <tissue evidence="1">Blood</tissue>
    </source>
</reference>